<dbReference type="VEuPathDB" id="AmoebaDB:DICPUDRAFT_43907"/>
<dbReference type="EMBL" id="GL871561">
    <property type="protein sequence ID" value="EGC28703.1"/>
    <property type="molecule type" value="Genomic_DNA"/>
</dbReference>
<dbReference type="InParanoid" id="F1A524"/>
<dbReference type="SUPFAM" id="SSF54637">
    <property type="entry name" value="Thioesterase/thiol ester dehydrase-isomerase"/>
    <property type="match status" value="1"/>
</dbReference>
<dbReference type="GeneID" id="10510421"/>
<dbReference type="OMA" id="GFRITHR"/>
<dbReference type="STRING" id="5786.F1A524"/>
<dbReference type="AlphaFoldDB" id="F1A524"/>
<proteinExistence type="predicted"/>
<dbReference type="Gene3D" id="3.10.129.10">
    <property type="entry name" value="Hotdog Thioesterase"/>
    <property type="match status" value="1"/>
</dbReference>
<evidence type="ECO:0008006" key="3">
    <source>
        <dbReference type="Google" id="ProtNLM"/>
    </source>
</evidence>
<dbReference type="eggNOG" id="ENOG502RHAZ">
    <property type="taxonomic scope" value="Eukaryota"/>
</dbReference>
<dbReference type="RefSeq" id="XP_003294768.1">
    <property type="nucleotide sequence ID" value="XM_003294720.1"/>
</dbReference>
<dbReference type="KEGG" id="dpp:DICPUDRAFT_43907"/>
<evidence type="ECO:0000313" key="1">
    <source>
        <dbReference type="EMBL" id="EGC28703.1"/>
    </source>
</evidence>
<keyword evidence="2" id="KW-1185">Reference proteome</keyword>
<organism evidence="1 2">
    <name type="scientific">Dictyostelium purpureum</name>
    <name type="common">Slime mold</name>
    <dbReference type="NCBI Taxonomy" id="5786"/>
    <lineage>
        <taxon>Eukaryota</taxon>
        <taxon>Amoebozoa</taxon>
        <taxon>Evosea</taxon>
        <taxon>Eumycetozoa</taxon>
        <taxon>Dictyostelia</taxon>
        <taxon>Dictyosteliales</taxon>
        <taxon>Dictyosteliaceae</taxon>
        <taxon>Dictyostelium</taxon>
    </lineage>
</organism>
<protein>
    <recommendedName>
        <fullName evidence="3">Thioesterase domain-containing protein</fullName>
    </recommendedName>
</protein>
<sequence>MGRVQIKQLNNYIHHFKRQIRTTDLNCGSNLDHTAVIKMVHDARAECFRNLGFSEKNLLPNSDMVSIVVGDLQAQYLNDGQLFEDLIIETDFIERSNCGFRMTHRIKSIQPFGSPDLTERDFNSNNNSNDKNHKINASGATFKNIALVEVGIIAVSPITKKPVQLPDSFFKLLGLKKPEVAPIPSSNKL</sequence>
<dbReference type="OrthoDB" id="17424at2759"/>
<dbReference type="Proteomes" id="UP000001064">
    <property type="component" value="Unassembled WGS sequence"/>
</dbReference>
<gene>
    <name evidence="1" type="ORF">DICPUDRAFT_43907</name>
</gene>
<evidence type="ECO:0000313" key="2">
    <source>
        <dbReference type="Proteomes" id="UP000001064"/>
    </source>
</evidence>
<accession>F1A524</accession>
<name>F1A524_DICPU</name>
<reference evidence="2" key="1">
    <citation type="journal article" date="2011" name="Genome Biol.">
        <title>Comparative genomics of the social amoebae Dictyostelium discoideum and Dictyostelium purpureum.</title>
        <authorList>
            <consortium name="US DOE Joint Genome Institute (JGI-PGF)"/>
            <person name="Sucgang R."/>
            <person name="Kuo A."/>
            <person name="Tian X."/>
            <person name="Salerno W."/>
            <person name="Parikh A."/>
            <person name="Feasley C.L."/>
            <person name="Dalin E."/>
            <person name="Tu H."/>
            <person name="Huang E."/>
            <person name="Barry K."/>
            <person name="Lindquist E."/>
            <person name="Shapiro H."/>
            <person name="Bruce D."/>
            <person name="Schmutz J."/>
            <person name="Salamov A."/>
            <person name="Fey P."/>
            <person name="Gaudet P."/>
            <person name="Anjard C."/>
            <person name="Babu M.M."/>
            <person name="Basu S."/>
            <person name="Bushmanova Y."/>
            <person name="van der Wel H."/>
            <person name="Katoh-Kurasawa M."/>
            <person name="Dinh C."/>
            <person name="Coutinho P.M."/>
            <person name="Saito T."/>
            <person name="Elias M."/>
            <person name="Schaap P."/>
            <person name="Kay R.R."/>
            <person name="Henrissat B."/>
            <person name="Eichinger L."/>
            <person name="Rivero F."/>
            <person name="Putnam N.H."/>
            <person name="West C.M."/>
            <person name="Loomis W.F."/>
            <person name="Chisholm R.L."/>
            <person name="Shaulsky G."/>
            <person name="Strassmann J.E."/>
            <person name="Queller D.C."/>
            <person name="Kuspa A."/>
            <person name="Grigoriev I.V."/>
        </authorList>
    </citation>
    <scope>NUCLEOTIDE SEQUENCE [LARGE SCALE GENOMIC DNA]</scope>
    <source>
        <strain evidence="2">QSDP1</strain>
    </source>
</reference>
<dbReference type="InterPro" id="IPR029069">
    <property type="entry name" value="HotDog_dom_sf"/>
</dbReference>